<sequence>MERKSVLNTSIGTIILVVAASAPGISLLAGGIAGYLESKNPRSGARIGITAGAVALGLMLLFSMVVEIGEAFDHGIAHYLWTGLGHPAINGIISFLILPLLGGAIGAYIRAETSSNQ</sequence>
<reference evidence="2" key="1">
    <citation type="journal article" date="2014" name="Int. J. Syst. Evol. Microbiol.">
        <title>Complete genome sequence of Corynebacterium casei LMG S-19264T (=DSM 44701T), isolated from a smear-ripened cheese.</title>
        <authorList>
            <consortium name="US DOE Joint Genome Institute (JGI-PGF)"/>
            <person name="Walter F."/>
            <person name="Albersmeier A."/>
            <person name="Kalinowski J."/>
            <person name="Ruckert C."/>
        </authorList>
    </citation>
    <scope>NUCLEOTIDE SEQUENCE</scope>
    <source>
        <strain evidence="2">JCM 17820</strain>
    </source>
</reference>
<accession>A0A830GS91</accession>
<feature type="transmembrane region" description="Helical" evidence="1">
    <location>
        <begin position="12"/>
        <end position="35"/>
    </location>
</feature>
<feature type="transmembrane region" description="Helical" evidence="1">
    <location>
        <begin position="88"/>
        <end position="109"/>
    </location>
</feature>
<proteinExistence type="predicted"/>
<dbReference type="RefSeq" id="WP_189001567.1">
    <property type="nucleotide sequence ID" value="NZ_BMOU01000007.1"/>
</dbReference>
<reference evidence="2" key="2">
    <citation type="submission" date="2020-09" db="EMBL/GenBank/DDBJ databases">
        <authorList>
            <person name="Sun Q."/>
            <person name="Ohkuma M."/>
        </authorList>
    </citation>
    <scope>NUCLEOTIDE SEQUENCE</scope>
    <source>
        <strain evidence="2">JCM 17820</strain>
    </source>
</reference>
<organism evidence="2 3">
    <name type="scientific">Haloarcula pellucida</name>
    <dbReference type="NCBI Taxonomy" id="1427151"/>
    <lineage>
        <taxon>Archaea</taxon>
        <taxon>Methanobacteriati</taxon>
        <taxon>Methanobacteriota</taxon>
        <taxon>Stenosarchaea group</taxon>
        <taxon>Halobacteria</taxon>
        <taxon>Halobacteriales</taxon>
        <taxon>Haloarculaceae</taxon>
        <taxon>Haloarcula</taxon>
    </lineage>
</organism>
<keyword evidence="1" id="KW-0812">Transmembrane</keyword>
<keyword evidence="1" id="KW-0472">Membrane</keyword>
<gene>
    <name evidence="2" type="ORF">GCM10009030_36940</name>
</gene>
<feature type="transmembrane region" description="Helical" evidence="1">
    <location>
        <begin position="47"/>
        <end position="68"/>
    </location>
</feature>
<keyword evidence="3" id="KW-1185">Reference proteome</keyword>
<dbReference type="EMBL" id="BMOU01000007">
    <property type="protein sequence ID" value="GGO02422.1"/>
    <property type="molecule type" value="Genomic_DNA"/>
</dbReference>
<protein>
    <submittedName>
        <fullName evidence="2">Uncharacterized protein</fullName>
    </submittedName>
</protein>
<evidence type="ECO:0000313" key="2">
    <source>
        <dbReference type="EMBL" id="GGO02422.1"/>
    </source>
</evidence>
<evidence type="ECO:0000313" key="3">
    <source>
        <dbReference type="Proteomes" id="UP000605784"/>
    </source>
</evidence>
<evidence type="ECO:0000256" key="1">
    <source>
        <dbReference type="SAM" id="Phobius"/>
    </source>
</evidence>
<dbReference type="Proteomes" id="UP000605784">
    <property type="component" value="Unassembled WGS sequence"/>
</dbReference>
<name>A0A830GS91_9EURY</name>
<keyword evidence="1" id="KW-1133">Transmembrane helix</keyword>
<comment type="caution">
    <text evidence="2">The sequence shown here is derived from an EMBL/GenBank/DDBJ whole genome shotgun (WGS) entry which is preliminary data.</text>
</comment>
<dbReference type="AlphaFoldDB" id="A0A830GS91"/>